<dbReference type="EMBL" id="ML179173">
    <property type="protein sequence ID" value="THU96595.1"/>
    <property type="molecule type" value="Genomic_DNA"/>
</dbReference>
<dbReference type="Pfam" id="PF07250">
    <property type="entry name" value="Glyoxal_oxid_N"/>
    <property type="match status" value="1"/>
</dbReference>
<gene>
    <name evidence="5" type="ORF">K435DRAFT_858378</name>
</gene>
<dbReference type="Gene3D" id="2.130.10.80">
    <property type="entry name" value="Galactose oxidase/kelch, beta-propeller"/>
    <property type="match status" value="1"/>
</dbReference>
<dbReference type="Pfam" id="PF09118">
    <property type="entry name" value="GO-like_E_set"/>
    <property type="match status" value="1"/>
</dbReference>
<keyword evidence="6" id="KW-1185">Reference proteome</keyword>
<dbReference type="SUPFAM" id="SSF50965">
    <property type="entry name" value="Galactose oxidase, central domain"/>
    <property type="match status" value="1"/>
</dbReference>
<evidence type="ECO:0000313" key="5">
    <source>
        <dbReference type="EMBL" id="THU96595.1"/>
    </source>
</evidence>
<feature type="chain" id="PRO_5020323741" description="Copper radical oxidase" evidence="2">
    <location>
        <begin position="22"/>
        <end position="414"/>
    </location>
</feature>
<dbReference type="PANTHER" id="PTHR32208">
    <property type="entry name" value="SECRETED PROTEIN-RELATED"/>
    <property type="match status" value="1"/>
</dbReference>
<organism evidence="5 6">
    <name type="scientific">Dendrothele bispora (strain CBS 962.96)</name>
    <dbReference type="NCBI Taxonomy" id="1314807"/>
    <lineage>
        <taxon>Eukaryota</taxon>
        <taxon>Fungi</taxon>
        <taxon>Dikarya</taxon>
        <taxon>Basidiomycota</taxon>
        <taxon>Agaricomycotina</taxon>
        <taxon>Agaricomycetes</taxon>
        <taxon>Agaricomycetidae</taxon>
        <taxon>Agaricales</taxon>
        <taxon>Agaricales incertae sedis</taxon>
        <taxon>Dendrothele</taxon>
    </lineage>
</organism>
<sequence length="414" mass="44955">MKLSPAFRFILTSGIFGALTAGQFAPGEWSLVQDGLSGVSALELAIVSETTAMIFDKVEHNPLQTNGHVAWAAELDLVTKTVRPLNPTSNTWCGTGSFLSNGTMVSVGGNPVVITGGDGLAAVRLFDPCEDGNCDLFENQNVRRAASLRWYTSSARLEDGSMILFGIVDLPNVTNPTYEFYPPKNIHGQNGTPIFVPFLMETLNANHFPILIQLPDGNFFVAANTKAIIFDWKTNREVRRLPDVPNGVQYRLEWLSPPYMQHIRPTFTGLPATFDYNSQITLDVDIPEGGEKVSAIIMDFGFATHGLHMNQRLVGLVSQLSNDKTKLTITGPPSPNIYSPGPAFVFVLVDGVPSFGSKTLIGTGAQPPLDEGALNNVLSQQPLFWDKWTAAHPNASDAERNMFSSVPAPSPTGY</sequence>
<dbReference type="Proteomes" id="UP000297245">
    <property type="component" value="Unassembled WGS sequence"/>
</dbReference>
<dbReference type="CDD" id="cd02851">
    <property type="entry name" value="E_set_GO_C"/>
    <property type="match status" value="1"/>
</dbReference>
<dbReference type="SUPFAM" id="SSF81296">
    <property type="entry name" value="E set domains"/>
    <property type="match status" value="1"/>
</dbReference>
<dbReference type="InterPro" id="IPR011043">
    <property type="entry name" value="Gal_Oxase/kelch_b-propeller"/>
</dbReference>
<feature type="signal peptide" evidence="2">
    <location>
        <begin position="1"/>
        <end position="21"/>
    </location>
</feature>
<evidence type="ECO:0000259" key="4">
    <source>
        <dbReference type="Pfam" id="PF09118"/>
    </source>
</evidence>
<feature type="domain" description="Galactose oxidase-like Early set" evidence="4">
    <location>
        <begin position="264"/>
        <end position="357"/>
    </location>
</feature>
<dbReference type="InterPro" id="IPR037293">
    <property type="entry name" value="Gal_Oxidase_central_sf"/>
</dbReference>
<dbReference type="AlphaFoldDB" id="A0A4V4HFX0"/>
<evidence type="ECO:0008006" key="7">
    <source>
        <dbReference type="Google" id="ProtNLM"/>
    </source>
</evidence>
<protein>
    <recommendedName>
        <fullName evidence="7">Copper radical oxidase</fullName>
    </recommendedName>
</protein>
<dbReference type="InterPro" id="IPR013783">
    <property type="entry name" value="Ig-like_fold"/>
</dbReference>
<proteinExistence type="predicted"/>
<dbReference type="Gene3D" id="2.60.40.10">
    <property type="entry name" value="Immunoglobulins"/>
    <property type="match status" value="1"/>
</dbReference>
<dbReference type="InterPro" id="IPR014756">
    <property type="entry name" value="Ig_E-set"/>
</dbReference>
<accession>A0A4V4HFX0</accession>
<feature type="domain" description="Glyoxal oxidase N-terminal" evidence="3">
    <location>
        <begin position="66"/>
        <end position="247"/>
    </location>
</feature>
<name>A0A4V4HFX0_DENBC</name>
<evidence type="ECO:0000313" key="6">
    <source>
        <dbReference type="Proteomes" id="UP000297245"/>
    </source>
</evidence>
<keyword evidence="1 2" id="KW-0732">Signal</keyword>
<evidence type="ECO:0000259" key="3">
    <source>
        <dbReference type="Pfam" id="PF07250"/>
    </source>
</evidence>
<evidence type="ECO:0000256" key="1">
    <source>
        <dbReference type="ARBA" id="ARBA00022729"/>
    </source>
</evidence>
<dbReference type="PANTHER" id="PTHR32208:SF96">
    <property type="entry name" value="GLYOXAL OXIDASE"/>
    <property type="match status" value="1"/>
</dbReference>
<dbReference type="InterPro" id="IPR015202">
    <property type="entry name" value="GO-like_E_set"/>
</dbReference>
<evidence type="ECO:0000256" key="2">
    <source>
        <dbReference type="SAM" id="SignalP"/>
    </source>
</evidence>
<dbReference type="OrthoDB" id="2019572at2759"/>
<dbReference type="InterPro" id="IPR009880">
    <property type="entry name" value="Glyoxal_oxidase_N"/>
</dbReference>
<reference evidence="5 6" key="1">
    <citation type="journal article" date="2019" name="Nat. Ecol. Evol.">
        <title>Megaphylogeny resolves global patterns of mushroom evolution.</title>
        <authorList>
            <person name="Varga T."/>
            <person name="Krizsan K."/>
            <person name="Foldi C."/>
            <person name="Dima B."/>
            <person name="Sanchez-Garcia M."/>
            <person name="Sanchez-Ramirez S."/>
            <person name="Szollosi G.J."/>
            <person name="Szarkandi J.G."/>
            <person name="Papp V."/>
            <person name="Albert L."/>
            <person name="Andreopoulos W."/>
            <person name="Angelini C."/>
            <person name="Antonin V."/>
            <person name="Barry K.W."/>
            <person name="Bougher N.L."/>
            <person name="Buchanan P."/>
            <person name="Buyck B."/>
            <person name="Bense V."/>
            <person name="Catcheside P."/>
            <person name="Chovatia M."/>
            <person name="Cooper J."/>
            <person name="Damon W."/>
            <person name="Desjardin D."/>
            <person name="Finy P."/>
            <person name="Geml J."/>
            <person name="Haridas S."/>
            <person name="Hughes K."/>
            <person name="Justo A."/>
            <person name="Karasinski D."/>
            <person name="Kautmanova I."/>
            <person name="Kiss B."/>
            <person name="Kocsube S."/>
            <person name="Kotiranta H."/>
            <person name="LaButti K.M."/>
            <person name="Lechner B.E."/>
            <person name="Liimatainen K."/>
            <person name="Lipzen A."/>
            <person name="Lukacs Z."/>
            <person name="Mihaltcheva S."/>
            <person name="Morgado L.N."/>
            <person name="Niskanen T."/>
            <person name="Noordeloos M.E."/>
            <person name="Ohm R.A."/>
            <person name="Ortiz-Santana B."/>
            <person name="Ovrebo C."/>
            <person name="Racz N."/>
            <person name="Riley R."/>
            <person name="Savchenko A."/>
            <person name="Shiryaev A."/>
            <person name="Soop K."/>
            <person name="Spirin V."/>
            <person name="Szebenyi C."/>
            <person name="Tomsovsky M."/>
            <person name="Tulloss R.E."/>
            <person name="Uehling J."/>
            <person name="Grigoriev I.V."/>
            <person name="Vagvolgyi C."/>
            <person name="Papp T."/>
            <person name="Martin F.M."/>
            <person name="Miettinen O."/>
            <person name="Hibbett D.S."/>
            <person name="Nagy L.G."/>
        </authorList>
    </citation>
    <scope>NUCLEOTIDE SEQUENCE [LARGE SCALE GENOMIC DNA]</scope>
    <source>
        <strain evidence="5 6">CBS 962.96</strain>
    </source>
</reference>